<feature type="domain" description="PDZ" evidence="4">
    <location>
        <begin position="267"/>
        <end position="337"/>
    </location>
</feature>
<evidence type="ECO:0000256" key="3">
    <source>
        <dbReference type="SAM" id="Phobius"/>
    </source>
</evidence>
<dbReference type="PANTHER" id="PTHR43343">
    <property type="entry name" value="PEPTIDASE S12"/>
    <property type="match status" value="1"/>
</dbReference>
<keyword evidence="6" id="KW-1185">Reference proteome</keyword>
<protein>
    <submittedName>
        <fullName evidence="5">Serine protease Do</fullName>
    </submittedName>
</protein>
<dbReference type="RefSeq" id="WP_087678655.1">
    <property type="nucleotide sequence ID" value="NZ_FUWV01000006.1"/>
</dbReference>
<dbReference type="InterPro" id="IPR036034">
    <property type="entry name" value="PDZ_sf"/>
</dbReference>
<reference evidence="5 6" key="1">
    <citation type="submission" date="2017-02" db="EMBL/GenBank/DDBJ databases">
        <authorList>
            <person name="Peterson S.W."/>
        </authorList>
    </citation>
    <scope>NUCLEOTIDE SEQUENCE [LARGE SCALE GENOMIC DNA]</scope>
    <source>
        <strain evidence="5 6">DSM 15102</strain>
    </source>
</reference>
<keyword evidence="3" id="KW-0812">Transmembrane</keyword>
<feature type="transmembrane region" description="Helical" evidence="3">
    <location>
        <begin position="17"/>
        <end position="39"/>
    </location>
</feature>
<keyword evidence="3" id="KW-0472">Membrane</keyword>
<keyword evidence="2" id="KW-0378">Hydrolase</keyword>
<dbReference type="EMBL" id="FUWV01000006">
    <property type="protein sequence ID" value="SJZ62609.1"/>
    <property type="molecule type" value="Genomic_DNA"/>
</dbReference>
<keyword evidence="3" id="KW-1133">Transmembrane helix</keyword>
<sequence>MEQYPEYRPPKRKRSSFFTAMIGVIIGGLIVGTLSIGYMNSRLDELVGEKTTDPTKQEIIVAEQTKASIPEAVAQKVNPSVVGIQTVKVSLDFFLGPVQQEGVGTGVIVSENGIILTNHHVVTDKPKSITVQLMDGRELQAEKIWSNESMDLAVIKVDAKNLPVAELGNSDQLKVGQPAIAIGNPLGMRFERTVTSGIISALNRSIAVSENNIAEDLIQTDASINPGNSGGPLLNSKGEVVGINTYKVQTGEGMGFAIPINVAKPIVTQIIKNGEFRPTALGISGLDREIASYINEDYQIEKGIFIVEIDPKGAAYKAGLREGNVITHIDGKEINSMIQLRSMLYQHLPGDTVTITYLDGKREKEAQVKLQEGNY</sequence>
<gene>
    <name evidence="5" type="ORF">SAMN02745973_01214</name>
</gene>
<dbReference type="InterPro" id="IPR001940">
    <property type="entry name" value="Peptidase_S1C"/>
</dbReference>
<evidence type="ECO:0000313" key="5">
    <source>
        <dbReference type="EMBL" id="SJZ62609.1"/>
    </source>
</evidence>
<proteinExistence type="predicted"/>
<dbReference type="Proteomes" id="UP000196365">
    <property type="component" value="Unassembled WGS sequence"/>
</dbReference>
<evidence type="ECO:0000256" key="1">
    <source>
        <dbReference type="ARBA" id="ARBA00022670"/>
    </source>
</evidence>
<dbReference type="PRINTS" id="PR00834">
    <property type="entry name" value="PROTEASES2C"/>
</dbReference>
<dbReference type="OrthoDB" id="9758917at2"/>
<dbReference type="InterPro" id="IPR051201">
    <property type="entry name" value="Chloro_Bact_Ser_Proteases"/>
</dbReference>
<dbReference type="Gene3D" id="2.40.10.120">
    <property type="match status" value="1"/>
</dbReference>
<dbReference type="SUPFAM" id="SSF50494">
    <property type="entry name" value="Trypsin-like serine proteases"/>
    <property type="match status" value="1"/>
</dbReference>
<dbReference type="InterPro" id="IPR009003">
    <property type="entry name" value="Peptidase_S1_PA"/>
</dbReference>
<accession>A0A1T4M6I3</accession>
<dbReference type="SMART" id="SM00228">
    <property type="entry name" value="PDZ"/>
    <property type="match status" value="1"/>
</dbReference>
<dbReference type="PANTHER" id="PTHR43343:SF3">
    <property type="entry name" value="PROTEASE DO-LIKE 8, CHLOROPLASTIC"/>
    <property type="match status" value="1"/>
</dbReference>
<dbReference type="Pfam" id="PF13365">
    <property type="entry name" value="Trypsin_2"/>
    <property type="match status" value="1"/>
</dbReference>
<evidence type="ECO:0000259" key="4">
    <source>
        <dbReference type="PROSITE" id="PS50106"/>
    </source>
</evidence>
<dbReference type="InterPro" id="IPR001478">
    <property type="entry name" value="PDZ"/>
</dbReference>
<organism evidence="5 6">
    <name type="scientific">Garciella nitratireducens DSM 15102</name>
    <dbReference type="NCBI Taxonomy" id="1121911"/>
    <lineage>
        <taxon>Bacteria</taxon>
        <taxon>Bacillati</taxon>
        <taxon>Bacillota</taxon>
        <taxon>Clostridia</taxon>
        <taxon>Eubacteriales</taxon>
        <taxon>Eubacteriaceae</taxon>
        <taxon>Garciella</taxon>
    </lineage>
</organism>
<evidence type="ECO:0000256" key="2">
    <source>
        <dbReference type="ARBA" id="ARBA00022801"/>
    </source>
</evidence>
<evidence type="ECO:0000313" key="6">
    <source>
        <dbReference type="Proteomes" id="UP000196365"/>
    </source>
</evidence>
<dbReference type="SUPFAM" id="SSF50156">
    <property type="entry name" value="PDZ domain-like"/>
    <property type="match status" value="1"/>
</dbReference>
<dbReference type="GO" id="GO:0006508">
    <property type="term" value="P:proteolysis"/>
    <property type="evidence" value="ECO:0007669"/>
    <property type="project" value="UniProtKB-KW"/>
</dbReference>
<dbReference type="Pfam" id="PF13180">
    <property type="entry name" value="PDZ_2"/>
    <property type="match status" value="1"/>
</dbReference>
<name>A0A1T4M6I3_9FIRM</name>
<dbReference type="Gene3D" id="2.30.42.10">
    <property type="match status" value="1"/>
</dbReference>
<keyword evidence="1 5" id="KW-0645">Protease</keyword>
<dbReference type="PROSITE" id="PS50106">
    <property type="entry name" value="PDZ"/>
    <property type="match status" value="1"/>
</dbReference>
<dbReference type="GO" id="GO:0004252">
    <property type="term" value="F:serine-type endopeptidase activity"/>
    <property type="evidence" value="ECO:0007669"/>
    <property type="project" value="InterPro"/>
</dbReference>
<dbReference type="AlphaFoldDB" id="A0A1T4M6I3"/>